<feature type="compositionally biased region" description="Pro residues" evidence="1">
    <location>
        <begin position="65"/>
        <end position="87"/>
    </location>
</feature>
<evidence type="ECO:0000313" key="3">
    <source>
        <dbReference type="Proteomes" id="UP000676194"/>
    </source>
</evidence>
<dbReference type="EMBL" id="CP074694">
    <property type="protein sequence ID" value="QVL31834.1"/>
    <property type="molecule type" value="Genomic_DNA"/>
</dbReference>
<keyword evidence="3" id="KW-1185">Reference proteome</keyword>
<accession>A0A8E6ET26</accession>
<name>A0A8E6ET26_9BACT</name>
<feature type="region of interest" description="Disordered" evidence="1">
    <location>
        <begin position="58"/>
        <end position="93"/>
    </location>
</feature>
<dbReference type="KEGG" id="tsph:KIH39_23855"/>
<evidence type="ECO:0000256" key="1">
    <source>
        <dbReference type="SAM" id="MobiDB-lite"/>
    </source>
</evidence>
<dbReference type="RefSeq" id="WP_213496190.1">
    <property type="nucleotide sequence ID" value="NZ_CP074694.1"/>
</dbReference>
<sequence>MDNLPLGTEYILLSGSAGDLTRKVNQHLKELWKLYGDLAGTYGEFAQAMVRVPSDKTTAAGAPILSPPADPTSPIPKEPGKPSPPAPAQQKHQ</sequence>
<reference evidence="2" key="1">
    <citation type="submission" date="2021-05" db="EMBL/GenBank/DDBJ databases">
        <title>Complete genome sequence of the cellulolytic planctomycete Telmatocola sphagniphila SP2T and characterization of the first cellulase from planctomycetes.</title>
        <authorList>
            <person name="Rakitin A.L."/>
            <person name="Beletsky A.V."/>
            <person name="Naumoff D.G."/>
            <person name="Kulichevskaya I.S."/>
            <person name="Mardanov A.V."/>
            <person name="Ravin N.V."/>
            <person name="Dedysh S.N."/>
        </authorList>
    </citation>
    <scope>NUCLEOTIDE SEQUENCE</scope>
    <source>
        <strain evidence="2">SP2T</strain>
    </source>
</reference>
<gene>
    <name evidence="2" type="ORF">KIH39_23855</name>
</gene>
<organism evidence="2 3">
    <name type="scientific">Telmatocola sphagniphila</name>
    <dbReference type="NCBI Taxonomy" id="1123043"/>
    <lineage>
        <taxon>Bacteria</taxon>
        <taxon>Pseudomonadati</taxon>
        <taxon>Planctomycetota</taxon>
        <taxon>Planctomycetia</taxon>
        <taxon>Gemmatales</taxon>
        <taxon>Gemmataceae</taxon>
    </lineage>
</organism>
<evidence type="ECO:0000313" key="2">
    <source>
        <dbReference type="EMBL" id="QVL31834.1"/>
    </source>
</evidence>
<dbReference type="AlphaFoldDB" id="A0A8E6ET26"/>
<dbReference type="Proteomes" id="UP000676194">
    <property type="component" value="Chromosome"/>
</dbReference>
<proteinExistence type="predicted"/>
<protein>
    <submittedName>
        <fullName evidence="2">Uncharacterized protein</fullName>
    </submittedName>
</protein>